<name>A0A7C9D9T4_OPUST</name>
<accession>A0A7C9D9T4</accession>
<proteinExistence type="predicted"/>
<sequence>MISAGDKQVREETIAKYVNLNFHYYTRLVSFPLSVLPTMNHDQLLTMTLANWEVLALRYLSWRLPVSDHNDCIDGIDDPRNVSQQCQHQAYQELTAAAAESEADAERRKDDGEQNFAEAVSSLSCHFLLR</sequence>
<evidence type="ECO:0000313" key="1">
    <source>
        <dbReference type="EMBL" id="MBA4637561.1"/>
    </source>
</evidence>
<protein>
    <submittedName>
        <fullName evidence="1">Uncharacterized protein</fullName>
    </submittedName>
</protein>
<organism evidence="1">
    <name type="scientific">Opuntia streptacantha</name>
    <name type="common">Prickly pear cactus</name>
    <name type="synonym">Opuntia cardona</name>
    <dbReference type="NCBI Taxonomy" id="393608"/>
    <lineage>
        <taxon>Eukaryota</taxon>
        <taxon>Viridiplantae</taxon>
        <taxon>Streptophyta</taxon>
        <taxon>Embryophyta</taxon>
        <taxon>Tracheophyta</taxon>
        <taxon>Spermatophyta</taxon>
        <taxon>Magnoliopsida</taxon>
        <taxon>eudicotyledons</taxon>
        <taxon>Gunneridae</taxon>
        <taxon>Pentapetalae</taxon>
        <taxon>Caryophyllales</taxon>
        <taxon>Cactineae</taxon>
        <taxon>Cactaceae</taxon>
        <taxon>Opuntioideae</taxon>
        <taxon>Opuntia</taxon>
    </lineage>
</organism>
<dbReference type="AlphaFoldDB" id="A0A7C9D9T4"/>
<dbReference type="EMBL" id="GISG01105534">
    <property type="protein sequence ID" value="MBA4637561.1"/>
    <property type="molecule type" value="Transcribed_RNA"/>
</dbReference>
<reference evidence="1" key="1">
    <citation type="journal article" date="2013" name="J. Plant Res.">
        <title>Effect of fungi and light on seed germination of three Opuntia species from semiarid lands of central Mexico.</title>
        <authorList>
            <person name="Delgado-Sanchez P."/>
            <person name="Jimenez-Bremont J.F."/>
            <person name="Guerrero-Gonzalez Mde L."/>
            <person name="Flores J."/>
        </authorList>
    </citation>
    <scope>NUCLEOTIDE SEQUENCE</scope>
    <source>
        <tissue evidence="1">Cladode</tissue>
    </source>
</reference>
<reference evidence="1" key="2">
    <citation type="submission" date="2020-07" db="EMBL/GenBank/DDBJ databases">
        <authorList>
            <person name="Vera ALvarez R."/>
            <person name="Arias-Moreno D.M."/>
            <person name="Jimenez-Jacinto V."/>
            <person name="Jimenez-Bremont J.F."/>
            <person name="Swaminathan K."/>
            <person name="Moose S.P."/>
            <person name="Guerrero-Gonzalez M.L."/>
            <person name="Marino-Ramirez L."/>
            <person name="Landsman D."/>
            <person name="Rodriguez-Kessler M."/>
            <person name="Delgado-Sanchez P."/>
        </authorList>
    </citation>
    <scope>NUCLEOTIDE SEQUENCE</scope>
    <source>
        <tissue evidence="1">Cladode</tissue>
    </source>
</reference>